<accession>A0A660L951</accession>
<name>A0A660L951_9ACTN</name>
<dbReference type="EMBL" id="RBIL01000001">
    <property type="protein sequence ID" value="RKQ91049.1"/>
    <property type="molecule type" value="Genomic_DNA"/>
</dbReference>
<feature type="signal peptide" evidence="1">
    <location>
        <begin position="1"/>
        <end position="25"/>
    </location>
</feature>
<sequence length="271" mass="28625">MLRRRPASLVIALLAVLSAAPAASADTQYGGSGLYKGKAVASPSITLTLRDDGTAAARVAFAYSCRRVANFSFVMRLTGRVQGSSFTVTGRTRTRGLGTIRVSLRGTATPADATGNARVRVPGCKGYTNPFVVRTESAPAGAPAAPAPGTLAQGFTSQSAAAFRMPVALRVAGNGRVYARWGAVLTCGRVKVPMVDVTPTRAIKPDGTFGGSETYTIRYRGYSERYRVTFRGQFLADGVKGTLRATMRARRNGRALVPCRTGAHTWTARAT</sequence>
<dbReference type="OrthoDB" id="9838237at2"/>
<evidence type="ECO:0000313" key="3">
    <source>
        <dbReference type="Proteomes" id="UP000278962"/>
    </source>
</evidence>
<reference evidence="2 3" key="1">
    <citation type="submission" date="2018-10" db="EMBL/GenBank/DDBJ databases">
        <title>Genomic Encyclopedia of Archaeal and Bacterial Type Strains, Phase II (KMG-II): from individual species to whole genera.</title>
        <authorList>
            <person name="Goeker M."/>
        </authorList>
    </citation>
    <scope>NUCLEOTIDE SEQUENCE [LARGE SCALE GENOMIC DNA]</scope>
    <source>
        <strain evidence="2 3">DSM 14954</strain>
    </source>
</reference>
<gene>
    <name evidence="2" type="ORF">C8N24_0865</name>
</gene>
<dbReference type="RefSeq" id="WP_121248325.1">
    <property type="nucleotide sequence ID" value="NZ_RBIL01000001.1"/>
</dbReference>
<keyword evidence="1" id="KW-0732">Signal</keyword>
<evidence type="ECO:0000256" key="1">
    <source>
        <dbReference type="SAM" id="SignalP"/>
    </source>
</evidence>
<protein>
    <submittedName>
        <fullName evidence="2">Uncharacterized protein</fullName>
    </submittedName>
</protein>
<dbReference type="Proteomes" id="UP000278962">
    <property type="component" value="Unassembled WGS sequence"/>
</dbReference>
<keyword evidence="3" id="KW-1185">Reference proteome</keyword>
<organism evidence="2 3">
    <name type="scientific">Solirubrobacter pauli</name>
    <dbReference type="NCBI Taxonomy" id="166793"/>
    <lineage>
        <taxon>Bacteria</taxon>
        <taxon>Bacillati</taxon>
        <taxon>Actinomycetota</taxon>
        <taxon>Thermoleophilia</taxon>
        <taxon>Solirubrobacterales</taxon>
        <taxon>Solirubrobacteraceae</taxon>
        <taxon>Solirubrobacter</taxon>
    </lineage>
</organism>
<evidence type="ECO:0000313" key="2">
    <source>
        <dbReference type="EMBL" id="RKQ91049.1"/>
    </source>
</evidence>
<dbReference type="AlphaFoldDB" id="A0A660L951"/>
<feature type="chain" id="PRO_5025017608" evidence="1">
    <location>
        <begin position="26"/>
        <end position="271"/>
    </location>
</feature>
<comment type="caution">
    <text evidence="2">The sequence shown here is derived from an EMBL/GenBank/DDBJ whole genome shotgun (WGS) entry which is preliminary data.</text>
</comment>
<proteinExistence type="predicted"/>